<dbReference type="AlphaFoldDB" id="A0A0B2VP96"/>
<dbReference type="OrthoDB" id="5593455at2759"/>
<evidence type="ECO:0000313" key="11">
    <source>
        <dbReference type="Proteomes" id="UP000031036"/>
    </source>
</evidence>
<dbReference type="EMBL" id="JPKZ01000811">
    <property type="protein sequence ID" value="KHN85341.1"/>
    <property type="molecule type" value="Genomic_DNA"/>
</dbReference>
<keyword evidence="3" id="KW-0254">Endocytosis</keyword>
<evidence type="ECO:0000256" key="3">
    <source>
        <dbReference type="ARBA" id="ARBA00022583"/>
    </source>
</evidence>
<dbReference type="SUPFAM" id="SSF49447">
    <property type="entry name" value="Second domain of Mu2 adaptin subunit (ap50) of ap2 adaptor"/>
    <property type="match status" value="1"/>
</dbReference>
<dbReference type="SMART" id="SM00055">
    <property type="entry name" value="FCH"/>
    <property type="match status" value="1"/>
</dbReference>
<accession>A0A0B2VP96</accession>
<feature type="compositionally biased region" description="Low complexity" evidence="7">
    <location>
        <begin position="332"/>
        <end position="349"/>
    </location>
</feature>
<evidence type="ECO:0000256" key="7">
    <source>
        <dbReference type="SAM" id="MobiDB-lite"/>
    </source>
</evidence>
<dbReference type="Pfam" id="PF22699">
    <property type="entry name" value="GMIP-like_FCH"/>
    <property type="match status" value="1"/>
</dbReference>
<dbReference type="InterPro" id="IPR036168">
    <property type="entry name" value="AP2_Mu_C_sf"/>
</dbReference>
<dbReference type="PROSITE" id="PS51741">
    <property type="entry name" value="F_BAR"/>
    <property type="match status" value="1"/>
</dbReference>
<dbReference type="Proteomes" id="UP000031036">
    <property type="component" value="Unassembled WGS sequence"/>
</dbReference>
<organism evidence="10 11">
    <name type="scientific">Toxocara canis</name>
    <name type="common">Canine roundworm</name>
    <dbReference type="NCBI Taxonomy" id="6265"/>
    <lineage>
        <taxon>Eukaryota</taxon>
        <taxon>Metazoa</taxon>
        <taxon>Ecdysozoa</taxon>
        <taxon>Nematoda</taxon>
        <taxon>Chromadorea</taxon>
        <taxon>Rhabditida</taxon>
        <taxon>Spirurina</taxon>
        <taxon>Ascaridomorpha</taxon>
        <taxon>Ascaridoidea</taxon>
        <taxon>Toxocaridae</taxon>
        <taxon>Toxocara</taxon>
    </lineage>
</organism>
<feature type="domain" description="F-BAR" evidence="9">
    <location>
        <begin position="2"/>
        <end position="249"/>
    </location>
</feature>
<feature type="region of interest" description="Disordered" evidence="7">
    <location>
        <begin position="325"/>
        <end position="349"/>
    </location>
</feature>
<comment type="similarity">
    <text evidence="2">Belongs to the FCHO family.</text>
</comment>
<evidence type="ECO:0000259" key="8">
    <source>
        <dbReference type="PROSITE" id="PS51072"/>
    </source>
</evidence>
<dbReference type="GO" id="GO:0072583">
    <property type="term" value="P:clathrin-dependent endocytosis"/>
    <property type="evidence" value="ECO:0007669"/>
    <property type="project" value="TreeGrafter"/>
</dbReference>
<feature type="region of interest" description="Disordered" evidence="7">
    <location>
        <begin position="420"/>
        <end position="513"/>
    </location>
</feature>
<evidence type="ECO:0000259" key="9">
    <source>
        <dbReference type="PROSITE" id="PS51741"/>
    </source>
</evidence>
<dbReference type="PANTHER" id="PTHR23065">
    <property type="entry name" value="PROLINE-SERINE-THREONINE PHOSPHATASE INTERACTING PROTEIN 1"/>
    <property type="match status" value="1"/>
</dbReference>
<feature type="region of interest" description="Disordered" evidence="7">
    <location>
        <begin position="279"/>
        <end position="311"/>
    </location>
</feature>
<dbReference type="PANTHER" id="PTHR23065:SF15">
    <property type="entry name" value="AT02057P"/>
    <property type="match status" value="1"/>
</dbReference>
<comment type="subcellular location">
    <subcellularLocation>
        <location evidence="1">Membrane</location>
        <location evidence="1">Clathrin-coated pit</location>
        <topology evidence="1">Peripheral membrane protein</topology>
        <orientation evidence="1">Cytoplasmic side</orientation>
    </subcellularLocation>
</comment>
<proteinExistence type="inferred from homology"/>
<keyword evidence="11" id="KW-1185">Reference proteome</keyword>
<dbReference type="InterPro" id="IPR031160">
    <property type="entry name" value="F_BAR_dom"/>
</dbReference>
<comment type="caution">
    <text evidence="10">The sequence shown here is derived from an EMBL/GenBank/DDBJ whole genome shotgun (WGS) entry which is preliminary data.</text>
</comment>
<dbReference type="InterPro" id="IPR054713">
    <property type="entry name" value="GMIP/FCHO2-like_FCH"/>
</dbReference>
<gene>
    <name evidence="10" type="primary">Fcho2</name>
    <name evidence="10" type="ORF">Tcan_06247</name>
</gene>
<evidence type="ECO:0000256" key="2">
    <source>
        <dbReference type="ARBA" id="ARBA00011064"/>
    </source>
</evidence>
<feature type="region of interest" description="Disordered" evidence="7">
    <location>
        <begin position="374"/>
        <end position="407"/>
    </location>
</feature>
<dbReference type="STRING" id="6265.A0A0B2VP96"/>
<dbReference type="OMA" id="NEYIHAW"/>
<protein>
    <submittedName>
        <fullName evidence="10">FCH domain only protein 2</fullName>
    </submittedName>
</protein>
<name>A0A0B2VP96_TOXCA</name>
<feature type="domain" description="MHD" evidence="8">
    <location>
        <begin position="702"/>
        <end position="965"/>
    </location>
</feature>
<reference evidence="10 11" key="1">
    <citation type="submission" date="2014-11" db="EMBL/GenBank/DDBJ databases">
        <title>Genetic blueprint of the zoonotic pathogen Toxocara canis.</title>
        <authorList>
            <person name="Zhu X.-Q."/>
            <person name="Korhonen P.K."/>
            <person name="Cai H."/>
            <person name="Young N.D."/>
            <person name="Nejsum P."/>
            <person name="von Samson-Himmelstjerna G."/>
            <person name="Boag P.R."/>
            <person name="Tan P."/>
            <person name="Li Q."/>
            <person name="Min J."/>
            <person name="Yang Y."/>
            <person name="Wang X."/>
            <person name="Fang X."/>
            <person name="Hall R.S."/>
            <person name="Hofmann A."/>
            <person name="Sternberg P.W."/>
            <person name="Jex A.R."/>
            <person name="Gasser R.B."/>
        </authorList>
    </citation>
    <scope>NUCLEOTIDE SEQUENCE [LARGE SCALE GENOMIC DNA]</scope>
    <source>
        <strain evidence="10">PN_DK_2014</strain>
    </source>
</reference>
<dbReference type="SUPFAM" id="SSF103657">
    <property type="entry name" value="BAR/IMD domain-like"/>
    <property type="match status" value="1"/>
</dbReference>
<dbReference type="GO" id="GO:0005905">
    <property type="term" value="C:clathrin-coated pit"/>
    <property type="evidence" value="ECO:0007669"/>
    <property type="project" value="UniProtKB-SubCell"/>
</dbReference>
<dbReference type="Gene3D" id="1.20.1270.60">
    <property type="entry name" value="Arfaptin homology (AH) domain/BAR domain"/>
    <property type="match status" value="1"/>
</dbReference>
<keyword evidence="4 6" id="KW-0175">Coiled coil</keyword>
<dbReference type="GO" id="GO:0048268">
    <property type="term" value="P:clathrin coat assembly"/>
    <property type="evidence" value="ECO:0007669"/>
    <property type="project" value="TreeGrafter"/>
</dbReference>
<evidence type="ECO:0000313" key="10">
    <source>
        <dbReference type="EMBL" id="KHN85341.1"/>
    </source>
</evidence>
<dbReference type="PROSITE" id="PS51072">
    <property type="entry name" value="MHD"/>
    <property type="match status" value="1"/>
</dbReference>
<sequence>MVAVDYAEHFWGEKHHGYHVLYENLKQCEESVQELAQFLKDRANFEEESGKYFAKSISKTSSLSSSGGAFASSWQLTKGTLELLAEIQSTFFAALQQLFKDVMKYHEDLVRSRKRVKEQDVVDAVNLMQTTTTCLQKSKETYSQRCAELERLKKENGTSKEILKAESKVMKSRDEYRAYVHKYGRVRDEFEEKMVKAARAFQAHDQAYLQQMKTFLGSFAKVADDTAAASSQVYSQYRESIEQIDISEIMMKFIEAKGTGKDRPEFAVFEELDLGTGTEGATVGTVSAPSSSNSSAIVHSMSQPEPLPATAHDLLGLDSHAVDVWPSAHNQPSPGASDSSSSTAAAVTTPTTVNAQTPFSASLGRQKLSLWLPGKRKKHTSQSSLPSSDVPVTDFSHSQSESSGFLKKYRNKTKKSAIDLTAASPEAATNHTGIEDTRSTTSSSKSDEKGFLNANGMVNVMDLPLVPPPPLPSESPPQELDNEGYTVRKDPPPAAANEDSRWSSCTESSDDDEEVLRAAKLRQINIRPLSESKASVNASMDELRDAIGHISLSASINRSSTFDRDPWTTTTRTTPFSLSLGGTARPLRAALTGDEYLRKKFSESTGNMPLPFSVSLSGGTMARARPRSNTPTLGASCITLHSNAHAAPAHAPLTRRESSGSECPFPRSDSINSLGGCGPSESPFGASTSNLLSASATINEQRVPVAMAVNEYIHAWFKGTDVTQAAVRVFGTVLISFPTSAVPVLTDLNSDLEPLKFRLTSAENIKAILPNKQLLSSEVDAFDAPFTYCFDRTLLAKWLNAQKADKPNAHFYNAEVLRYELRDVVRPPLLMTAYWKIENENTDLRIDYRLNTDSAIQSALLNIAFSTKVDGGVGNITADPKEEWSSAEGTISWKLTELSRHGECGGSLKARLALSNGPSSASQTHVQFQTSDASISGANVVIDSDDAYYLSMVRRKVLSGKYFCDPEIRK</sequence>
<keyword evidence="5" id="KW-0472">Membrane</keyword>
<evidence type="ECO:0000256" key="1">
    <source>
        <dbReference type="ARBA" id="ARBA00004283"/>
    </source>
</evidence>
<keyword evidence="5" id="KW-0168">Coated pit</keyword>
<dbReference type="InterPro" id="IPR018808">
    <property type="entry name" value="Muniscin_C"/>
</dbReference>
<dbReference type="GO" id="GO:0030136">
    <property type="term" value="C:clathrin-coated vesicle"/>
    <property type="evidence" value="ECO:0007669"/>
    <property type="project" value="TreeGrafter"/>
</dbReference>
<dbReference type="InterPro" id="IPR001060">
    <property type="entry name" value="FCH_dom"/>
</dbReference>
<feature type="compositionally biased region" description="Pro residues" evidence="7">
    <location>
        <begin position="465"/>
        <end position="475"/>
    </location>
</feature>
<dbReference type="InterPro" id="IPR028565">
    <property type="entry name" value="MHD"/>
</dbReference>
<feature type="compositionally biased region" description="Low complexity" evidence="7">
    <location>
        <begin position="279"/>
        <end position="302"/>
    </location>
</feature>
<dbReference type="GO" id="GO:0005886">
    <property type="term" value="C:plasma membrane"/>
    <property type="evidence" value="ECO:0007669"/>
    <property type="project" value="TreeGrafter"/>
</dbReference>
<evidence type="ECO:0000256" key="6">
    <source>
        <dbReference type="PROSITE-ProRule" id="PRU01077"/>
    </source>
</evidence>
<evidence type="ECO:0000256" key="4">
    <source>
        <dbReference type="ARBA" id="ARBA00023054"/>
    </source>
</evidence>
<dbReference type="InterPro" id="IPR027267">
    <property type="entry name" value="AH/BAR_dom_sf"/>
</dbReference>
<dbReference type="Pfam" id="PF10291">
    <property type="entry name" value="muHD"/>
    <property type="match status" value="1"/>
</dbReference>
<evidence type="ECO:0000256" key="5">
    <source>
        <dbReference type="ARBA" id="ARBA00023176"/>
    </source>
</evidence>